<dbReference type="AlphaFoldDB" id="A0AAV0ANB8"/>
<feature type="region of interest" description="Disordered" evidence="1">
    <location>
        <begin position="219"/>
        <end position="243"/>
    </location>
</feature>
<evidence type="ECO:0000313" key="3">
    <source>
        <dbReference type="Proteomes" id="UP001153365"/>
    </source>
</evidence>
<proteinExistence type="predicted"/>
<feature type="compositionally biased region" description="Basic and acidic residues" evidence="1">
    <location>
        <begin position="115"/>
        <end position="132"/>
    </location>
</feature>
<comment type="caution">
    <text evidence="2">The sequence shown here is derived from an EMBL/GenBank/DDBJ whole genome shotgun (WGS) entry which is preliminary data.</text>
</comment>
<sequence>MRPEIHLKDLFSRISFLVTVWFSVHLSWSNAHVYKQVPTSNLFSQSIQSQRYSLVTGSVDMLQGSLKANIVNDKDILEPHPVLNILDADARKDLDSHSAEANPSQRDSSINTLDRNIDLNKTPEQDYLKDSSKTNPLLMDSPKKPSVINIDLNKIPNQDNNLNENKGDIINSQSSEKKIDLNEPPTQVFLIPTQEVSLDQQPKQNSRYPTEMLIYSTENKKNSNNTPGTSQQDNQEQSFSRPLEGSARIYQAQEKPCYHQILHTSSNSDILRNGEPGIETIFSKKSPRERANLMGQNNKKEKNNSWKKSLFASRDEKNYKKATIEIKSSRDHFLTRNAQVKRQMLDKELSTAQGTQQKKIKLEDQNSFRPQEYHIPEYKKKNPDIESSSGFILDLIVPPFADQNFNLKFFSEIEKELISAKSPLDSINKVLVFLEIFRRHIFVGKSGRVEIREGKLNQLLSNMKNIAHWDISVQPLFDDHKLRIFKSSRVDDVFFETAIASLGLEKTLDDFVGQTKDKLLKFVLVEKKELKNRHLIKSKIFGVLSKFLLYTRLINSLIVDNNGYSLEIYMERQSRAWKWINNFFSKPYDFLHNDGKSINKETFEYVKNSFFKDIFFHKKNQSRSSESLTWDLLRYWLEAQRKSLNVNVSTLKGFSKKMLMILAIKFRENSL</sequence>
<organism evidence="2 3">
    <name type="scientific">Phakopsora pachyrhizi</name>
    <name type="common">Asian soybean rust disease fungus</name>
    <dbReference type="NCBI Taxonomy" id="170000"/>
    <lineage>
        <taxon>Eukaryota</taxon>
        <taxon>Fungi</taxon>
        <taxon>Dikarya</taxon>
        <taxon>Basidiomycota</taxon>
        <taxon>Pucciniomycotina</taxon>
        <taxon>Pucciniomycetes</taxon>
        <taxon>Pucciniales</taxon>
        <taxon>Phakopsoraceae</taxon>
        <taxon>Phakopsora</taxon>
    </lineage>
</organism>
<dbReference type="Proteomes" id="UP001153365">
    <property type="component" value="Unassembled WGS sequence"/>
</dbReference>
<feature type="region of interest" description="Disordered" evidence="1">
    <location>
        <begin position="115"/>
        <end position="144"/>
    </location>
</feature>
<dbReference type="EMBL" id="CALTRL010000578">
    <property type="protein sequence ID" value="CAH7668684.1"/>
    <property type="molecule type" value="Genomic_DNA"/>
</dbReference>
<accession>A0AAV0ANB8</accession>
<reference evidence="2" key="1">
    <citation type="submission" date="2022-06" db="EMBL/GenBank/DDBJ databases">
        <authorList>
            <consortium name="SYNGENTA / RWTH Aachen University"/>
        </authorList>
    </citation>
    <scope>NUCLEOTIDE SEQUENCE</scope>
</reference>
<keyword evidence="3" id="KW-1185">Reference proteome</keyword>
<feature type="compositionally biased region" description="Polar residues" evidence="1">
    <location>
        <begin position="222"/>
        <end position="240"/>
    </location>
</feature>
<name>A0AAV0ANB8_PHAPC</name>
<gene>
    <name evidence="2" type="ORF">PPACK8108_LOCUS3226</name>
</gene>
<protein>
    <submittedName>
        <fullName evidence="2">Expressed protein</fullName>
    </submittedName>
</protein>
<evidence type="ECO:0000256" key="1">
    <source>
        <dbReference type="SAM" id="MobiDB-lite"/>
    </source>
</evidence>
<feature type="region of interest" description="Disordered" evidence="1">
    <location>
        <begin position="285"/>
        <end position="308"/>
    </location>
</feature>
<evidence type="ECO:0000313" key="2">
    <source>
        <dbReference type="EMBL" id="CAH7668684.1"/>
    </source>
</evidence>